<dbReference type="Proteomes" id="UP000000763">
    <property type="component" value="Chromosome 11"/>
</dbReference>
<reference evidence="3" key="2">
    <citation type="journal article" date="2008" name="Nucleic Acids Res.">
        <title>The rice annotation project database (RAP-DB): 2008 update.</title>
        <authorList>
            <consortium name="The rice annotation project (RAP)"/>
        </authorList>
    </citation>
    <scope>GENOME REANNOTATION</scope>
    <source>
        <strain evidence="3">cv. Nipponbare</strain>
    </source>
</reference>
<dbReference type="EMBL" id="AC136448">
    <property type="protein sequence ID" value="AAX96158.1"/>
    <property type="molecule type" value="Genomic_DNA"/>
</dbReference>
<proteinExistence type="predicted"/>
<gene>
    <name evidence="2" type="ordered locus">LOC_Os11g18840</name>
</gene>
<dbReference type="AlphaFoldDB" id="Q2R6U6"/>
<organism evidence="2 3">
    <name type="scientific">Oryza sativa subsp. japonica</name>
    <name type="common">Rice</name>
    <dbReference type="NCBI Taxonomy" id="39947"/>
    <lineage>
        <taxon>Eukaryota</taxon>
        <taxon>Viridiplantae</taxon>
        <taxon>Streptophyta</taxon>
        <taxon>Embryophyta</taxon>
        <taxon>Tracheophyta</taxon>
        <taxon>Spermatophyta</taxon>
        <taxon>Magnoliopsida</taxon>
        <taxon>Liliopsida</taxon>
        <taxon>Poales</taxon>
        <taxon>Poaceae</taxon>
        <taxon>BOP clade</taxon>
        <taxon>Oryzoideae</taxon>
        <taxon>Oryzeae</taxon>
        <taxon>Oryzinae</taxon>
        <taxon>Oryza</taxon>
        <taxon>Oryza sativa</taxon>
    </lineage>
</organism>
<name>Q2R6U6_ORYSJ</name>
<evidence type="ECO:0000313" key="2">
    <source>
        <dbReference type="EMBL" id="AAX96158.1"/>
    </source>
</evidence>
<evidence type="ECO:0000313" key="3">
    <source>
        <dbReference type="Proteomes" id="UP000000763"/>
    </source>
</evidence>
<feature type="region of interest" description="Disordered" evidence="1">
    <location>
        <begin position="1"/>
        <end position="22"/>
    </location>
</feature>
<sequence length="22" mass="2329">MSWNQSDGAGESKIVAQRGHAV</sequence>
<evidence type="ECO:0000256" key="1">
    <source>
        <dbReference type="SAM" id="MobiDB-lite"/>
    </source>
</evidence>
<reference evidence="3" key="1">
    <citation type="journal article" date="2005" name="Nature">
        <title>The map-based sequence of the rice genome.</title>
        <authorList>
            <consortium name="International rice genome sequencing project (IRGSP)"/>
            <person name="Matsumoto T."/>
            <person name="Wu J."/>
            <person name="Kanamori H."/>
            <person name="Katayose Y."/>
            <person name="Fujisawa M."/>
            <person name="Namiki N."/>
            <person name="Mizuno H."/>
            <person name="Yamamoto K."/>
            <person name="Antonio B.A."/>
            <person name="Baba T."/>
            <person name="Sakata K."/>
            <person name="Nagamura Y."/>
            <person name="Aoki H."/>
            <person name="Arikawa K."/>
            <person name="Arita K."/>
            <person name="Bito T."/>
            <person name="Chiden Y."/>
            <person name="Fujitsuka N."/>
            <person name="Fukunaka R."/>
            <person name="Hamada M."/>
            <person name="Harada C."/>
            <person name="Hayashi A."/>
            <person name="Hijishita S."/>
            <person name="Honda M."/>
            <person name="Hosokawa S."/>
            <person name="Ichikawa Y."/>
            <person name="Idonuma A."/>
            <person name="Iijima M."/>
            <person name="Ikeda M."/>
            <person name="Ikeno M."/>
            <person name="Ito K."/>
            <person name="Ito S."/>
            <person name="Ito T."/>
            <person name="Ito Y."/>
            <person name="Ito Y."/>
            <person name="Iwabuchi A."/>
            <person name="Kamiya K."/>
            <person name="Karasawa W."/>
            <person name="Kurita K."/>
            <person name="Katagiri S."/>
            <person name="Kikuta A."/>
            <person name="Kobayashi H."/>
            <person name="Kobayashi N."/>
            <person name="Machita K."/>
            <person name="Maehara T."/>
            <person name="Masukawa M."/>
            <person name="Mizubayashi T."/>
            <person name="Mukai Y."/>
            <person name="Nagasaki H."/>
            <person name="Nagata Y."/>
            <person name="Naito S."/>
            <person name="Nakashima M."/>
            <person name="Nakama Y."/>
            <person name="Nakamichi Y."/>
            <person name="Nakamura M."/>
            <person name="Meguro A."/>
            <person name="Negishi M."/>
            <person name="Ohta I."/>
            <person name="Ohta T."/>
            <person name="Okamoto M."/>
            <person name="Ono N."/>
            <person name="Saji S."/>
            <person name="Sakaguchi M."/>
            <person name="Sakai K."/>
            <person name="Shibata M."/>
            <person name="Shimokawa T."/>
            <person name="Song J."/>
            <person name="Takazaki Y."/>
            <person name="Terasawa K."/>
            <person name="Tsugane M."/>
            <person name="Tsuji K."/>
            <person name="Ueda S."/>
            <person name="Waki K."/>
            <person name="Yamagata H."/>
            <person name="Yamamoto M."/>
            <person name="Yamamoto S."/>
            <person name="Yamane H."/>
            <person name="Yoshiki S."/>
            <person name="Yoshihara R."/>
            <person name="Yukawa K."/>
            <person name="Zhong H."/>
            <person name="Yano M."/>
            <person name="Yuan Q."/>
            <person name="Ouyang S."/>
            <person name="Liu J."/>
            <person name="Jones K.M."/>
            <person name="Gansberger K."/>
            <person name="Moffat K."/>
            <person name="Hill J."/>
            <person name="Bera J."/>
            <person name="Fadrosh D."/>
            <person name="Jin S."/>
            <person name="Johri S."/>
            <person name="Kim M."/>
            <person name="Overton L."/>
            <person name="Reardon M."/>
            <person name="Tsitrin T."/>
            <person name="Vuong H."/>
            <person name="Weaver B."/>
            <person name="Ciecko A."/>
            <person name="Tallon L."/>
            <person name="Jackson J."/>
            <person name="Pai G."/>
            <person name="Aken S.V."/>
            <person name="Utterback T."/>
            <person name="Reidmuller S."/>
            <person name="Feldblyum T."/>
            <person name="Hsiao J."/>
            <person name="Zismann V."/>
            <person name="Iobst S."/>
            <person name="de Vazeille A.R."/>
            <person name="Buell C.R."/>
            <person name="Ying K."/>
            <person name="Li Y."/>
            <person name="Lu T."/>
            <person name="Huang Y."/>
            <person name="Zhao Q."/>
            <person name="Feng Q."/>
            <person name="Zhang L."/>
            <person name="Zhu J."/>
            <person name="Weng Q."/>
            <person name="Mu J."/>
            <person name="Lu Y."/>
            <person name="Fan D."/>
            <person name="Liu Y."/>
            <person name="Guan J."/>
            <person name="Zhang Y."/>
            <person name="Yu S."/>
            <person name="Liu X."/>
            <person name="Zhang Y."/>
            <person name="Hong G."/>
            <person name="Han B."/>
            <person name="Choisne N."/>
            <person name="Demange N."/>
            <person name="Orjeda G."/>
            <person name="Samain S."/>
            <person name="Cattolico L."/>
            <person name="Pelletier E."/>
            <person name="Couloux A."/>
            <person name="Segurens B."/>
            <person name="Wincker P."/>
            <person name="D'Hont A."/>
            <person name="Scarpelli C."/>
            <person name="Weissenbach J."/>
            <person name="Salanoubat M."/>
            <person name="Quetier F."/>
            <person name="Yu Y."/>
            <person name="Kim H.R."/>
            <person name="Rambo T."/>
            <person name="Currie J."/>
            <person name="Collura K."/>
            <person name="Luo M."/>
            <person name="Yang T."/>
            <person name="Ammiraju J.S.S."/>
            <person name="Engler F."/>
            <person name="Soderlund C."/>
            <person name="Wing R.A."/>
            <person name="Palmer L.E."/>
            <person name="de la Bastide M."/>
            <person name="Spiegel L."/>
            <person name="Nascimento L."/>
            <person name="Zutavern T."/>
            <person name="O'Shaughnessy A."/>
            <person name="Dike S."/>
            <person name="Dedhia N."/>
            <person name="Preston R."/>
            <person name="Balija V."/>
            <person name="McCombie W.R."/>
            <person name="Chow T."/>
            <person name="Chen H."/>
            <person name="Chung M."/>
            <person name="Chen C."/>
            <person name="Shaw J."/>
            <person name="Wu H."/>
            <person name="Hsiao K."/>
            <person name="Chao Y."/>
            <person name="Chu M."/>
            <person name="Cheng C."/>
            <person name="Hour A."/>
            <person name="Lee P."/>
            <person name="Lin S."/>
            <person name="Lin Y."/>
            <person name="Liou J."/>
            <person name="Liu S."/>
            <person name="Hsing Y."/>
            <person name="Raghuvanshi S."/>
            <person name="Mohanty A."/>
            <person name="Bharti A.K."/>
            <person name="Gaur A."/>
            <person name="Gupta V."/>
            <person name="Kumar D."/>
            <person name="Ravi V."/>
            <person name="Vij S."/>
            <person name="Kapur A."/>
            <person name="Khurana P."/>
            <person name="Khurana P."/>
            <person name="Khurana J.P."/>
            <person name="Tyagi A.K."/>
            <person name="Gaikwad K."/>
            <person name="Singh A."/>
            <person name="Dalal V."/>
            <person name="Srivastava S."/>
            <person name="Dixit A."/>
            <person name="Pal A.K."/>
            <person name="Ghazi I.A."/>
            <person name="Yadav M."/>
            <person name="Pandit A."/>
            <person name="Bhargava A."/>
            <person name="Sureshbabu K."/>
            <person name="Batra K."/>
            <person name="Sharma T.R."/>
            <person name="Mohapatra T."/>
            <person name="Singh N.K."/>
            <person name="Messing J."/>
            <person name="Nelson A.B."/>
            <person name="Fuks G."/>
            <person name="Kavchok S."/>
            <person name="Keizer G."/>
            <person name="Linton E."/>
            <person name="Llaca V."/>
            <person name="Song R."/>
            <person name="Tanyolac B."/>
            <person name="Young S."/>
            <person name="Ho-Il K."/>
            <person name="Hahn J.H."/>
            <person name="Sangsakoo G."/>
            <person name="Vanavichit A."/>
            <person name="de Mattos Luiz.A.T."/>
            <person name="Zimmer P.D."/>
            <person name="Malone G."/>
            <person name="Dellagostin O."/>
            <person name="de Oliveira A.C."/>
            <person name="Bevan M."/>
            <person name="Bancroft I."/>
            <person name="Minx P."/>
            <person name="Cordum H."/>
            <person name="Wilson R."/>
            <person name="Cheng Z."/>
            <person name="Jin W."/>
            <person name="Jiang J."/>
            <person name="Leong S.A."/>
            <person name="Iwama H."/>
            <person name="Gojobori T."/>
            <person name="Itoh T."/>
            <person name="Niimura Y."/>
            <person name="Fujii Y."/>
            <person name="Habara T."/>
            <person name="Sakai H."/>
            <person name="Sato Y."/>
            <person name="Wilson G."/>
            <person name="Kumar K."/>
            <person name="McCouch S."/>
            <person name="Juretic N."/>
            <person name="Hoen D."/>
            <person name="Wright S."/>
            <person name="Bruskiewich R."/>
            <person name="Bureau T."/>
            <person name="Miyao A."/>
            <person name="Hirochika H."/>
            <person name="Nishikawa T."/>
            <person name="Kadowaki K."/>
            <person name="Sugiura M."/>
            <person name="Burr B."/>
            <person name="Sasaki T."/>
        </authorList>
    </citation>
    <scope>NUCLEOTIDE SEQUENCE [LARGE SCALE GENOMIC DNA]</scope>
    <source>
        <strain evidence="3">cv. Nipponbare</strain>
    </source>
</reference>
<accession>Q2R6U6</accession>
<protein>
    <submittedName>
        <fullName evidence="2">Uncharacterized protein</fullName>
    </submittedName>
</protein>